<name>A0AA95S8S4_9BACI</name>
<dbReference type="Pfam" id="PF00089">
    <property type="entry name" value="Trypsin"/>
    <property type="match status" value="1"/>
</dbReference>
<dbReference type="GO" id="GO:0006508">
    <property type="term" value="P:proteolysis"/>
    <property type="evidence" value="ECO:0007669"/>
    <property type="project" value="UniProtKB-KW"/>
</dbReference>
<proteinExistence type="predicted"/>
<dbReference type="Gene3D" id="2.40.10.10">
    <property type="entry name" value="Trypsin-like serine proteases"/>
    <property type="match status" value="1"/>
</dbReference>
<dbReference type="InterPro" id="IPR009003">
    <property type="entry name" value="Peptidase_S1_PA"/>
</dbReference>
<keyword evidence="1" id="KW-0720">Serine protease</keyword>
<keyword evidence="4" id="KW-0645">Protease</keyword>
<organism evidence="4 5">
    <name type="scientific">Neobacillus novalis</name>
    <dbReference type="NCBI Taxonomy" id="220687"/>
    <lineage>
        <taxon>Bacteria</taxon>
        <taxon>Bacillati</taxon>
        <taxon>Bacillota</taxon>
        <taxon>Bacilli</taxon>
        <taxon>Bacillales</taxon>
        <taxon>Bacillaceae</taxon>
        <taxon>Neobacillus</taxon>
    </lineage>
</organism>
<evidence type="ECO:0000313" key="4">
    <source>
        <dbReference type="EMBL" id="WHY84012.1"/>
    </source>
</evidence>
<feature type="domain" description="Peptidase S1" evidence="2">
    <location>
        <begin position="10"/>
        <end position="176"/>
    </location>
</feature>
<gene>
    <name evidence="4" type="ORF">QNH39_15105</name>
</gene>
<feature type="domain" description="ABC-three component systems C-terminal" evidence="3">
    <location>
        <begin position="227"/>
        <end position="432"/>
    </location>
</feature>
<evidence type="ECO:0000259" key="3">
    <source>
        <dbReference type="Pfam" id="PF20281"/>
    </source>
</evidence>
<dbReference type="SUPFAM" id="SSF50494">
    <property type="entry name" value="Trypsin-like serine proteases"/>
    <property type="match status" value="1"/>
</dbReference>
<dbReference type="RefSeq" id="WP_066088073.1">
    <property type="nucleotide sequence ID" value="NZ_CP126114.1"/>
</dbReference>
<keyword evidence="5" id="KW-1185">Reference proteome</keyword>
<dbReference type="GO" id="GO:0004252">
    <property type="term" value="F:serine-type endopeptidase activity"/>
    <property type="evidence" value="ECO:0007669"/>
    <property type="project" value="InterPro"/>
</dbReference>
<accession>A0AA95S8S4</accession>
<reference evidence="4" key="1">
    <citation type="submission" date="2023-05" db="EMBL/GenBank/DDBJ databases">
        <title>Comparative genomics of Bacillaceae isolates and their secondary metabolite potential.</title>
        <authorList>
            <person name="Song L."/>
            <person name="Nielsen L.J."/>
            <person name="Mohite O."/>
            <person name="Xu X."/>
            <person name="Weber T."/>
            <person name="Kovacs A.T."/>
        </authorList>
    </citation>
    <scope>NUCLEOTIDE SEQUENCE</scope>
    <source>
        <strain evidence="4">XLM17</strain>
    </source>
</reference>
<dbReference type="Proteomes" id="UP001178288">
    <property type="component" value="Chromosome"/>
</dbReference>
<dbReference type="EMBL" id="CP126114">
    <property type="protein sequence ID" value="WHY84012.1"/>
    <property type="molecule type" value="Genomic_DNA"/>
</dbReference>
<dbReference type="KEGG" id="nnv:QNH39_15105"/>
<dbReference type="InterPro" id="IPR001314">
    <property type="entry name" value="Peptidase_S1A"/>
</dbReference>
<dbReference type="AlphaFoldDB" id="A0AA95S8S4"/>
<sequence length="443" mass="50522">MENIKRAVARLDGNEGEIATAFLVSKEYMLTSRHTFISNPDKATYKIFFPNHVGEKQYDIDKIYFEDDVDIDNLANDIAIIKLNEPIVEIDPLVLDFSDIKVDEEWISYGFPGSKRSYGERFKGTFHDILSANPDEKFDINLNCEVPMIIDARYGIKGASGSPIIRNGKVVAIFSNESTGAIIGASSLRRSRNLLETNIATLEIEITEESPLQKSLKEAVSNTERFIEGFPDTLNVFLRRELYELQREFFGNLDNVKYFLENSKYPIANEETMVNGIEATLEIILMVRSMYGNVRILIEDDFANLRVRSDKDFNMSFVYAQERNQIMPEILLKMHNQMINKSAAQVMIECGKPIPPNPIIFDNCSSSFRHNLCKSCGQPFKFEGILQTYIETEDDGLIKGIENNNFALLNKAEIVCGECVRKVRDQVENSEELKRMVVEKVYG</sequence>
<dbReference type="Pfam" id="PF20281">
    <property type="entry name" value="CTD5"/>
    <property type="match status" value="1"/>
</dbReference>
<dbReference type="InterPro" id="IPR046915">
    <property type="entry name" value="ABC-3C_CTD5"/>
</dbReference>
<protein>
    <submittedName>
        <fullName evidence="4">Serine protease</fullName>
    </submittedName>
</protein>
<evidence type="ECO:0000313" key="5">
    <source>
        <dbReference type="Proteomes" id="UP001178288"/>
    </source>
</evidence>
<dbReference type="PRINTS" id="PR00722">
    <property type="entry name" value="CHYMOTRYPSIN"/>
</dbReference>
<evidence type="ECO:0000259" key="2">
    <source>
        <dbReference type="Pfam" id="PF00089"/>
    </source>
</evidence>
<evidence type="ECO:0000256" key="1">
    <source>
        <dbReference type="ARBA" id="ARBA00022825"/>
    </source>
</evidence>
<dbReference type="InterPro" id="IPR001254">
    <property type="entry name" value="Trypsin_dom"/>
</dbReference>
<dbReference type="InterPro" id="IPR043504">
    <property type="entry name" value="Peptidase_S1_PA_chymotrypsin"/>
</dbReference>
<keyword evidence="1" id="KW-0378">Hydrolase</keyword>